<dbReference type="AlphaFoldDB" id="A0A1H1QT23"/>
<feature type="domain" description="GspD-like N0" evidence="14">
    <location>
        <begin position="36"/>
        <end position="100"/>
    </location>
</feature>
<evidence type="ECO:0000313" key="16">
    <source>
        <dbReference type="Proteomes" id="UP000199524"/>
    </source>
</evidence>
<keyword evidence="8" id="KW-0472">Membrane</keyword>
<name>A0A1H1QT23_9PSED</name>
<feature type="domain" description="NolW-like" evidence="13">
    <location>
        <begin position="193"/>
        <end position="257"/>
    </location>
</feature>
<dbReference type="PRINTS" id="PR00811">
    <property type="entry name" value="BCTERIALGSPD"/>
</dbReference>
<keyword evidence="6 11" id="KW-0732">Signal</keyword>
<dbReference type="InterPro" id="IPR049371">
    <property type="entry name" value="GspD-like_N0"/>
</dbReference>
<evidence type="ECO:0000256" key="8">
    <source>
        <dbReference type="ARBA" id="ARBA00023136"/>
    </source>
</evidence>
<comment type="subcellular location">
    <subcellularLocation>
        <location evidence="1 10">Cell outer membrane</location>
    </subcellularLocation>
</comment>
<dbReference type="InterPro" id="IPR001775">
    <property type="entry name" value="GspD/PilQ"/>
</dbReference>
<feature type="chain" id="PRO_5009258077" evidence="11">
    <location>
        <begin position="29"/>
        <end position="635"/>
    </location>
</feature>
<feature type="domain" description="NolW-like" evidence="13">
    <location>
        <begin position="129"/>
        <end position="186"/>
    </location>
</feature>
<dbReference type="NCBIfam" id="TIGR02517">
    <property type="entry name" value="type_II_gspD"/>
    <property type="match status" value="1"/>
</dbReference>
<gene>
    <name evidence="15" type="ORF">SAMN05216598_1040</name>
</gene>
<evidence type="ECO:0000256" key="3">
    <source>
        <dbReference type="ARBA" id="ARBA00022448"/>
    </source>
</evidence>
<sequence length="635" mass="68648">MSWSAVPVGWRPLLCGLLWSVAFAPASAEEPRWQLAMNDAELRDVVREMSSILDTTVVLDPRVQGRITVLSEQELDREGVRRLFYSVLDAHNFTVIDEGDRILIAPVTDARTRASDATSGSASTGQFVTQVVALNQSTAGDIAALVRPLVSVNGYVGPSTSANALVVTDSASNVRRIARIIRELDTGHKHAHEVLQLRHGLAAELARLLEQSLGKQGAESGSQVIADTRGNRLLLIGPKAVRQRLGQLARSLDTPAPVVADNARVIRLRYSDAKQLAEVLDAMGQGVGQDSAGAASRDSTVSKAVVKADESQNALVLIAEPSQVRTLEGIVRQLDQPRSQVLIHAAIVEVSGDIKDVLGVQWGSHSGALQGTVTFTDAPITLAGFGKPETTLPDGAVLRVGNDRFGLLVSALARNVRNNVLSTPSLLTLDNQEAEILVGQNVPFKSGSYQTSGIGNDKPYTTISREDIGLKLKIRPHINEGSTLRLRVEQENSELASSTLVSDDFITNKRVLKSTILVDDGEIIVIGGLIKDSIRSQESGVPLLRDIPYLGALFRWNSETRDKTNLMVFLRPTIVRGKEDMIEASSTGYNRLRELSRPAARQGNSLLLPSDPQQLFDGQDDDAAVIDLRRQQATP</sequence>
<evidence type="ECO:0000256" key="4">
    <source>
        <dbReference type="ARBA" id="ARBA00022452"/>
    </source>
</evidence>
<evidence type="ECO:0000256" key="6">
    <source>
        <dbReference type="ARBA" id="ARBA00022729"/>
    </source>
</evidence>
<evidence type="ECO:0000256" key="11">
    <source>
        <dbReference type="SAM" id="SignalP"/>
    </source>
</evidence>
<evidence type="ECO:0000256" key="2">
    <source>
        <dbReference type="ARBA" id="ARBA00006980"/>
    </source>
</evidence>
<evidence type="ECO:0000256" key="10">
    <source>
        <dbReference type="RuleBase" id="RU004004"/>
    </source>
</evidence>
<dbReference type="EMBL" id="LT629777">
    <property type="protein sequence ID" value="SDS26487.1"/>
    <property type="molecule type" value="Genomic_DNA"/>
</dbReference>
<dbReference type="GO" id="GO:0009279">
    <property type="term" value="C:cell outer membrane"/>
    <property type="evidence" value="ECO:0007669"/>
    <property type="project" value="UniProtKB-SubCell"/>
</dbReference>
<dbReference type="InterPro" id="IPR050810">
    <property type="entry name" value="Bact_Secretion_Sys_Channel"/>
</dbReference>
<evidence type="ECO:0000256" key="1">
    <source>
        <dbReference type="ARBA" id="ARBA00004442"/>
    </source>
</evidence>
<dbReference type="Pfam" id="PF00263">
    <property type="entry name" value="Secretin"/>
    <property type="match status" value="1"/>
</dbReference>
<dbReference type="InterPro" id="IPR038591">
    <property type="entry name" value="NolW-like_sf"/>
</dbReference>
<dbReference type="RefSeq" id="WP_090202870.1">
    <property type="nucleotide sequence ID" value="NZ_LT629777.1"/>
</dbReference>
<proteinExistence type="inferred from homology"/>
<dbReference type="Proteomes" id="UP000199524">
    <property type="component" value="Chromosome I"/>
</dbReference>
<keyword evidence="16" id="KW-1185">Reference proteome</keyword>
<keyword evidence="7" id="KW-0653">Protein transport</keyword>
<keyword evidence="9" id="KW-0998">Cell outer membrane</keyword>
<keyword evidence="4" id="KW-1134">Transmembrane beta strand</keyword>
<dbReference type="GO" id="GO:0015628">
    <property type="term" value="P:protein secretion by the type II secretion system"/>
    <property type="evidence" value="ECO:0007669"/>
    <property type="project" value="InterPro"/>
</dbReference>
<dbReference type="Pfam" id="PF03958">
    <property type="entry name" value="Secretin_N"/>
    <property type="match status" value="3"/>
</dbReference>
<dbReference type="Pfam" id="PF21305">
    <property type="entry name" value="type_II_gspD_N0"/>
    <property type="match status" value="1"/>
</dbReference>
<dbReference type="PANTHER" id="PTHR30332:SF24">
    <property type="entry name" value="SECRETIN GSPD-RELATED"/>
    <property type="match status" value="1"/>
</dbReference>
<feature type="domain" description="Type II/III secretion system secretin-like" evidence="12">
    <location>
        <begin position="411"/>
        <end position="576"/>
    </location>
</feature>
<evidence type="ECO:0000256" key="9">
    <source>
        <dbReference type="ARBA" id="ARBA00023237"/>
    </source>
</evidence>
<dbReference type="Gene3D" id="3.30.1370.120">
    <property type="match status" value="3"/>
</dbReference>
<dbReference type="GO" id="GO:0015627">
    <property type="term" value="C:type II protein secretion system complex"/>
    <property type="evidence" value="ECO:0007669"/>
    <property type="project" value="InterPro"/>
</dbReference>
<evidence type="ECO:0000259" key="13">
    <source>
        <dbReference type="Pfam" id="PF03958"/>
    </source>
</evidence>
<organism evidence="15 16">
    <name type="scientific">Pseudomonas asplenii</name>
    <dbReference type="NCBI Taxonomy" id="53407"/>
    <lineage>
        <taxon>Bacteria</taxon>
        <taxon>Pseudomonadati</taxon>
        <taxon>Pseudomonadota</taxon>
        <taxon>Gammaproteobacteria</taxon>
        <taxon>Pseudomonadales</taxon>
        <taxon>Pseudomonadaceae</taxon>
        <taxon>Pseudomonas</taxon>
    </lineage>
</organism>
<evidence type="ECO:0000256" key="5">
    <source>
        <dbReference type="ARBA" id="ARBA00022692"/>
    </source>
</evidence>
<keyword evidence="3 10" id="KW-0813">Transport</keyword>
<keyword evidence="5" id="KW-0812">Transmembrane</keyword>
<accession>A0A1H1QT23</accession>
<feature type="signal peptide" evidence="11">
    <location>
        <begin position="1"/>
        <end position="28"/>
    </location>
</feature>
<evidence type="ECO:0000259" key="14">
    <source>
        <dbReference type="Pfam" id="PF21305"/>
    </source>
</evidence>
<dbReference type="InterPro" id="IPR004846">
    <property type="entry name" value="T2SS/T3SS_dom"/>
</dbReference>
<dbReference type="InterPro" id="IPR013356">
    <property type="entry name" value="T2SS_GspD"/>
</dbReference>
<dbReference type="GeneID" id="300206069"/>
<reference evidence="16" key="1">
    <citation type="submission" date="2016-10" db="EMBL/GenBank/DDBJ databases">
        <authorList>
            <person name="Varghese N."/>
            <person name="Submissions S."/>
        </authorList>
    </citation>
    <scope>NUCLEOTIDE SEQUENCE [LARGE SCALE GENOMIC DNA]</scope>
    <source>
        <strain evidence="16">ATCC 23835</strain>
    </source>
</reference>
<feature type="domain" description="NolW-like" evidence="13">
    <location>
        <begin position="264"/>
        <end position="340"/>
    </location>
</feature>
<evidence type="ECO:0000256" key="7">
    <source>
        <dbReference type="ARBA" id="ARBA00022927"/>
    </source>
</evidence>
<dbReference type="PANTHER" id="PTHR30332">
    <property type="entry name" value="PROBABLE GENERAL SECRETION PATHWAY PROTEIN D"/>
    <property type="match status" value="1"/>
</dbReference>
<evidence type="ECO:0000259" key="12">
    <source>
        <dbReference type="Pfam" id="PF00263"/>
    </source>
</evidence>
<dbReference type="InterPro" id="IPR005644">
    <property type="entry name" value="NolW-like"/>
</dbReference>
<protein>
    <submittedName>
        <fullName evidence="15">General secretion pathway protein D</fullName>
    </submittedName>
</protein>
<evidence type="ECO:0000313" key="15">
    <source>
        <dbReference type="EMBL" id="SDS26487.1"/>
    </source>
</evidence>
<comment type="similarity">
    <text evidence="2">Belongs to the bacterial secretin family. GSP D subfamily.</text>
</comment>